<dbReference type="PANTHER" id="PTHR30244:SF34">
    <property type="entry name" value="DTDP-4-AMINO-4,6-DIDEOXYGALACTOSE TRANSAMINASE"/>
    <property type="match status" value="1"/>
</dbReference>
<feature type="transmembrane region" description="Helical" evidence="3">
    <location>
        <begin position="68"/>
        <end position="87"/>
    </location>
</feature>
<accession>A0A1H1YLU7</accession>
<comment type="similarity">
    <text evidence="2">Belongs to the DegT/DnrJ/EryC1 family.</text>
</comment>
<dbReference type="Pfam" id="PF01041">
    <property type="entry name" value="DegT_DnrJ_EryC1"/>
    <property type="match status" value="1"/>
</dbReference>
<feature type="transmembrane region" description="Helical" evidence="3">
    <location>
        <begin position="99"/>
        <end position="118"/>
    </location>
</feature>
<keyword evidence="3" id="KW-0472">Membrane</keyword>
<evidence type="ECO:0000256" key="3">
    <source>
        <dbReference type="SAM" id="Phobius"/>
    </source>
</evidence>
<evidence type="ECO:0000256" key="1">
    <source>
        <dbReference type="ARBA" id="ARBA00001933"/>
    </source>
</evidence>
<keyword evidence="2" id="KW-0663">Pyridoxal phosphate</keyword>
<dbReference type="SUPFAM" id="SSF53383">
    <property type="entry name" value="PLP-dependent transferases"/>
    <property type="match status" value="1"/>
</dbReference>
<evidence type="ECO:0000256" key="2">
    <source>
        <dbReference type="RuleBase" id="RU004508"/>
    </source>
</evidence>
<proteinExistence type="inferred from homology"/>
<dbReference type="EMBL" id="LT629772">
    <property type="protein sequence ID" value="SDT22370.1"/>
    <property type="molecule type" value="Genomic_DNA"/>
</dbReference>
<dbReference type="PANTHER" id="PTHR30244">
    <property type="entry name" value="TRANSAMINASE"/>
    <property type="match status" value="1"/>
</dbReference>
<keyword evidence="3" id="KW-1133">Transmembrane helix</keyword>
<name>A0A1H1YLU7_9ACTN</name>
<dbReference type="InterPro" id="IPR015422">
    <property type="entry name" value="PyrdxlP-dep_Trfase_small"/>
</dbReference>
<dbReference type="Proteomes" id="UP000199103">
    <property type="component" value="Chromosome I"/>
</dbReference>
<dbReference type="GO" id="GO:0030170">
    <property type="term" value="F:pyridoxal phosphate binding"/>
    <property type="evidence" value="ECO:0007669"/>
    <property type="project" value="TreeGrafter"/>
</dbReference>
<dbReference type="AlphaFoldDB" id="A0A1H1YLU7"/>
<protein>
    <submittedName>
        <fullName evidence="4">dTDP-4-amino-4,6-dideoxygalactose transaminase</fullName>
    </submittedName>
</protein>
<dbReference type="Gene3D" id="3.40.640.10">
    <property type="entry name" value="Type I PLP-dependent aspartate aminotransferase-like (Major domain)"/>
    <property type="match status" value="1"/>
</dbReference>
<dbReference type="CDD" id="cd00616">
    <property type="entry name" value="AHBA_syn"/>
    <property type="match status" value="1"/>
</dbReference>
<evidence type="ECO:0000313" key="5">
    <source>
        <dbReference type="Proteomes" id="UP000199103"/>
    </source>
</evidence>
<organism evidence="4 5">
    <name type="scientific">Microlunatus soli</name>
    <dbReference type="NCBI Taxonomy" id="630515"/>
    <lineage>
        <taxon>Bacteria</taxon>
        <taxon>Bacillati</taxon>
        <taxon>Actinomycetota</taxon>
        <taxon>Actinomycetes</taxon>
        <taxon>Propionibacteriales</taxon>
        <taxon>Propionibacteriaceae</taxon>
        <taxon>Microlunatus</taxon>
    </lineage>
</organism>
<dbReference type="GO" id="GO:0008483">
    <property type="term" value="F:transaminase activity"/>
    <property type="evidence" value="ECO:0007669"/>
    <property type="project" value="TreeGrafter"/>
</dbReference>
<dbReference type="Gene3D" id="3.90.1150.10">
    <property type="entry name" value="Aspartate Aminotransferase, domain 1"/>
    <property type="match status" value="1"/>
</dbReference>
<dbReference type="OrthoDB" id="9804264at2"/>
<reference evidence="4 5" key="1">
    <citation type="submission" date="2016-10" db="EMBL/GenBank/DDBJ databases">
        <authorList>
            <person name="de Groot N.N."/>
        </authorList>
    </citation>
    <scope>NUCLEOTIDE SEQUENCE [LARGE SCALE GENOMIC DNA]</scope>
    <source>
        <strain evidence="4 5">DSM 21800</strain>
    </source>
</reference>
<dbReference type="InterPro" id="IPR015421">
    <property type="entry name" value="PyrdxlP-dep_Trfase_major"/>
</dbReference>
<gene>
    <name evidence="4" type="ORF">SAMN04489812_4656</name>
</gene>
<dbReference type="RefSeq" id="WP_157683643.1">
    <property type="nucleotide sequence ID" value="NZ_LT629772.1"/>
</dbReference>
<keyword evidence="3" id="KW-0812">Transmembrane</keyword>
<dbReference type="STRING" id="630515.SAMN04489812_4656"/>
<comment type="cofactor">
    <cofactor evidence="1">
        <name>pyridoxal 5'-phosphate</name>
        <dbReference type="ChEBI" id="CHEBI:597326"/>
    </cofactor>
</comment>
<keyword evidence="5" id="KW-1185">Reference proteome</keyword>
<dbReference type="InterPro" id="IPR000653">
    <property type="entry name" value="DegT/StrS_aminotransferase"/>
</dbReference>
<evidence type="ECO:0000313" key="4">
    <source>
        <dbReference type="EMBL" id="SDT22370.1"/>
    </source>
</evidence>
<sequence length="428" mass="46478">MDEPVRTRPWTFGAALSVDAIGSVEREYVSRVLDKRRVFRYTRDGIHDSEAAALEDVYRKRLGVRHCLAVNGGTSALVCALVAAGIGPGDEVVIPSYTYIATASAVILAGAVPVIVDIDETLTIDPKALENSITKHTKAVIPVHMRGVPCQMDEISTIAARHGLIVIEDAAQANGGSYHGRPLGSFGHLGCFSFQQYKIVTAGEGGLVATNDDHLFERACVYHDGAFAMWDTGTGGEVETFPGQNYRISEISAAVALAQSQRLDDLLARLRRNKAHIIEALATVDGIELQPIPDPAGDVAYSLILFLPVNADIRAFSERLAWEGIPNGTVYNKGFPDRHIFTNWDYVLAKRGVSPTNNPWTSPYYHGNIDYPPDLCQTSLDLLGRAIQINLHQDMDSTDCADIVTAIRRTARRVSARPSTAPSPGTMP</sequence>
<dbReference type="InterPro" id="IPR015424">
    <property type="entry name" value="PyrdxlP-dep_Trfase"/>
</dbReference>
<dbReference type="GO" id="GO:0000271">
    <property type="term" value="P:polysaccharide biosynthetic process"/>
    <property type="evidence" value="ECO:0007669"/>
    <property type="project" value="TreeGrafter"/>
</dbReference>